<dbReference type="AlphaFoldDB" id="A0A248KJE2"/>
<evidence type="ECO:0000313" key="2">
    <source>
        <dbReference type="Proteomes" id="UP000197098"/>
    </source>
</evidence>
<dbReference type="EMBL" id="CP022114">
    <property type="protein sequence ID" value="ASG63687.1"/>
    <property type="molecule type" value="Genomic_DNA"/>
</dbReference>
<organism evidence="1 2">
    <name type="scientific">Kluyvera genomosp. 3</name>
    <dbReference type="NCBI Taxonomy" id="2774055"/>
    <lineage>
        <taxon>Bacteria</taxon>
        <taxon>Pseudomonadati</taxon>
        <taxon>Pseudomonadota</taxon>
        <taxon>Gammaproteobacteria</taxon>
        <taxon>Enterobacterales</taxon>
        <taxon>Enterobacteriaceae</taxon>
        <taxon>Kluyvera</taxon>
    </lineage>
</organism>
<gene>
    <name evidence="1" type="ORF">CEW81_15495</name>
</gene>
<accession>A0A248KJE2</accession>
<evidence type="ECO:0000313" key="1">
    <source>
        <dbReference type="EMBL" id="ASG63687.1"/>
    </source>
</evidence>
<proteinExistence type="predicted"/>
<reference evidence="1 2" key="1">
    <citation type="submission" date="2017-06" db="EMBL/GenBank/DDBJ databases">
        <title>Origin of plasmid-mediated fosfomycin resistance gene fosA3.</title>
        <authorList>
            <person name="Ito R."/>
            <person name="Pacey M.P."/>
            <person name="Doi Y."/>
        </authorList>
    </citation>
    <scope>NUCLEOTIDE SEQUENCE [LARGE SCALE GENOMIC DNA]</scope>
    <source>
        <strain evidence="1 2">YDC799</strain>
    </source>
</reference>
<dbReference type="Proteomes" id="UP000197098">
    <property type="component" value="Chromosome"/>
</dbReference>
<protein>
    <submittedName>
        <fullName evidence="1">Uncharacterized protein</fullName>
    </submittedName>
</protein>
<name>A0A248KJE2_9ENTR</name>
<dbReference type="Gene3D" id="2.70.98.70">
    <property type="match status" value="1"/>
</dbReference>
<sequence>MPAAEVAQLSWLYGDSFYTLTSTMPQPGELIIARTGASDPAFNLREEPAWLLRTHAQNTLFANVLECHGEFDESREVSRQARGNVREVVIEEHSAAQTVVLIAFHQGESCRIAVDNRRGHGGFSVA</sequence>